<dbReference type="eggNOG" id="ENOG502S6BV">
    <property type="taxonomic scope" value="Eukaryota"/>
</dbReference>
<dbReference type="Gramene" id="OPUNC08G16890.1">
    <property type="protein sequence ID" value="OPUNC08G16890.1"/>
    <property type="gene ID" value="OPUNC08G16890"/>
</dbReference>
<sequence length="160" mass="16083">MARALAVASLLLVALAVVARPLAQAVKDYPADAPAAAKKSPAGKADTPATGKKSSAAKADAATVAKESTAGKTTDTKAAAKESTAGKTDATATVRESTPDKAAAKESPTKKADAAATEPSGGGYEYVQFVIKNPVKAKEKSSDRADGLPIDPTPDGQMMQ</sequence>
<proteinExistence type="predicted"/>
<evidence type="ECO:0000256" key="2">
    <source>
        <dbReference type="SAM" id="SignalP"/>
    </source>
</evidence>
<feature type="compositionally biased region" description="Low complexity" evidence="1">
    <location>
        <begin position="29"/>
        <end position="73"/>
    </location>
</feature>
<feature type="region of interest" description="Disordered" evidence="1">
    <location>
        <begin position="29"/>
        <end position="160"/>
    </location>
</feature>
<feature type="compositionally biased region" description="Basic and acidic residues" evidence="1">
    <location>
        <begin position="97"/>
        <end position="113"/>
    </location>
</feature>
<feature type="compositionally biased region" description="Basic and acidic residues" evidence="1">
    <location>
        <begin position="136"/>
        <end position="146"/>
    </location>
</feature>
<dbReference type="OMA" id="PGAPMSW"/>
<dbReference type="AlphaFoldDB" id="A0A0E0LW97"/>
<organism evidence="3">
    <name type="scientific">Oryza punctata</name>
    <name type="common">Red rice</name>
    <dbReference type="NCBI Taxonomy" id="4537"/>
    <lineage>
        <taxon>Eukaryota</taxon>
        <taxon>Viridiplantae</taxon>
        <taxon>Streptophyta</taxon>
        <taxon>Embryophyta</taxon>
        <taxon>Tracheophyta</taxon>
        <taxon>Spermatophyta</taxon>
        <taxon>Magnoliopsida</taxon>
        <taxon>Liliopsida</taxon>
        <taxon>Poales</taxon>
        <taxon>Poaceae</taxon>
        <taxon>BOP clade</taxon>
        <taxon>Oryzoideae</taxon>
        <taxon>Oryzeae</taxon>
        <taxon>Oryzinae</taxon>
        <taxon>Oryza</taxon>
    </lineage>
</organism>
<evidence type="ECO:0000313" key="4">
    <source>
        <dbReference type="Proteomes" id="UP000026962"/>
    </source>
</evidence>
<evidence type="ECO:0000313" key="3">
    <source>
        <dbReference type="EnsemblPlants" id="OPUNC08G16890.1"/>
    </source>
</evidence>
<dbReference type="EnsemblPlants" id="OPUNC08G16890.1">
    <property type="protein sequence ID" value="OPUNC08G16890.1"/>
    <property type="gene ID" value="OPUNC08G16890"/>
</dbReference>
<evidence type="ECO:0000256" key="1">
    <source>
        <dbReference type="SAM" id="MobiDB-lite"/>
    </source>
</evidence>
<name>A0A0E0LW97_ORYPU</name>
<feature type="signal peptide" evidence="2">
    <location>
        <begin position="1"/>
        <end position="25"/>
    </location>
</feature>
<feature type="chain" id="PRO_5002366790" evidence="2">
    <location>
        <begin position="26"/>
        <end position="160"/>
    </location>
</feature>
<accession>A0A0E0LW97</accession>
<keyword evidence="4" id="KW-1185">Reference proteome</keyword>
<dbReference type="Proteomes" id="UP000026962">
    <property type="component" value="Chromosome 8"/>
</dbReference>
<reference evidence="3" key="1">
    <citation type="submission" date="2015-04" db="UniProtKB">
        <authorList>
            <consortium name="EnsemblPlants"/>
        </authorList>
    </citation>
    <scope>IDENTIFICATION</scope>
</reference>
<dbReference type="STRING" id="4537.A0A0E0LW97"/>
<protein>
    <submittedName>
        <fullName evidence="3">Uncharacterized protein</fullName>
    </submittedName>
</protein>
<dbReference type="HOGENOM" id="CLU_1655012_0_0_1"/>
<reference evidence="3" key="2">
    <citation type="submission" date="2018-05" db="EMBL/GenBank/DDBJ databases">
        <title>OpunRS2 (Oryza punctata Reference Sequence Version 2).</title>
        <authorList>
            <person name="Zhang J."/>
            <person name="Kudrna D."/>
            <person name="Lee S."/>
            <person name="Talag J."/>
            <person name="Welchert J."/>
            <person name="Wing R.A."/>
        </authorList>
    </citation>
    <scope>NUCLEOTIDE SEQUENCE [LARGE SCALE GENOMIC DNA]</scope>
</reference>
<keyword evidence="2" id="KW-0732">Signal</keyword>